<protein>
    <submittedName>
        <fullName evidence="1">Uncharacterized protein</fullName>
    </submittedName>
</protein>
<evidence type="ECO:0000313" key="2">
    <source>
        <dbReference type="Proteomes" id="UP001107558"/>
    </source>
</evidence>
<dbReference type="Proteomes" id="UP001107558">
    <property type="component" value="Chromosome 2"/>
</dbReference>
<reference evidence="1" key="1">
    <citation type="submission" date="2021-03" db="EMBL/GenBank/DDBJ databases">
        <title>Chromosome level genome of the anhydrobiotic midge Polypedilum vanderplanki.</title>
        <authorList>
            <person name="Yoshida Y."/>
            <person name="Kikawada T."/>
            <person name="Gusev O."/>
        </authorList>
    </citation>
    <scope>NUCLEOTIDE SEQUENCE</scope>
    <source>
        <strain evidence="1">NIAS01</strain>
        <tissue evidence="1">Whole body or cell culture</tissue>
    </source>
</reference>
<dbReference type="AlphaFoldDB" id="A0A9J6BXC7"/>
<dbReference type="OrthoDB" id="7791018at2759"/>
<organism evidence="1 2">
    <name type="scientific">Polypedilum vanderplanki</name>
    <name type="common">Sleeping chironomid midge</name>
    <dbReference type="NCBI Taxonomy" id="319348"/>
    <lineage>
        <taxon>Eukaryota</taxon>
        <taxon>Metazoa</taxon>
        <taxon>Ecdysozoa</taxon>
        <taxon>Arthropoda</taxon>
        <taxon>Hexapoda</taxon>
        <taxon>Insecta</taxon>
        <taxon>Pterygota</taxon>
        <taxon>Neoptera</taxon>
        <taxon>Endopterygota</taxon>
        <taxon>Diptera</taxon>
        <taxon>Nematocera</taxon>
        <taxon>Chironomoidea</taxon>
        <taxon>Chironomidae</taxon>
        <taxon>Chironominae</taxon>
        <taxon>Polypedilum</taxon>
        <taxon>Polypedilum</taxon>
    </lineage>
</organism>
<dbReference type="EMBL" id="JADBJN010000002">
    <property type="protein sequence ID" value="KAG5674527.1"/>
    <property type="molecule type" value="Genomic_DNA"/>
</dbReference>
<keyword evidence="2" id="KW-1185">Reference proteome</keyword>
<sequence>METNFENNIPDNQVPVDLESVDQNEVLDAKNSSGIDVIAINEENEDLACKHSNELENVAIDEENEYQMKIEFTSLKLNDKSIRKIQIILLCGDIMSKFDMCKNEPVNEKNGSLADVGQVEEANIDDNFCDEQKIFLVHSTPTNLAKKLAELSILFTILTENDVAFGNPMMMELDECFTNSVKCKNFEKESLTKKFKIAACEECSLGEISIDFTITKDSVNSERFRSFYVRSTAESKKINE</sequence>
<accession>A0A9J6BXC7</accession>
<gene>
    <name evidence="1" type="ORF">PVAND_004489</name>
</gene>
<comment type="caution">
    <text evidence="1">The sequence shown here is derived from an EMBL/GenBank/DDBJ whole genome shotgun (WGS) entry which is preliminary data.</text>
</comment>
<evidence type="ECO:0000313" key="1">
    <source>
        <dbReference type="EMBL" id="KAG5674527.1"/>
    </source>
</evidence>
<name>A0A9J6BXC7_POLVA</name>
<proteinExistence type="predicted"/>